<dbReference type="GO" id="GO:0046872">
    <property type="term" value="F:metal ion binding"/>
    <property type="evidence" value="ECO:0007669"/>
    <property type="project" value="UniProtKB-KW"/>
</dbReference>
<reference evidence="3 4" key="1">
    <citation type="submission" date="2019-06" db="EMBL/GenBank/DDBJ databases">
        <title>Sequencing the genomes of 1000 actinobacteria strains.</title>
        <authorList>
            <person name="Klenk H.-P."/>
        </authorList>
    </citation>
    <scope>NUCLEOTIDE SEQUENCE [LARGE SCALE GENOMIC DNA]</scope>
    <source>
        <strain evidence="3 4">DSM 25218</strain>
    </source>
</reference>
<evidence type="ECO:0000256" key="1">
    <source>
        <dbReference type="HAMAP-Rule" id="MF_01297"/>
    </source>
</evidence>
<keyword evidence="4" id="KW-1185">Reference proteome</keyword>
<dbReference type="PANTHER" id="PTHR15854:SF4">
    <property type="entry name" value="PEROXYNITRITE ISOMERASE THAP4"/>
    <property type="match status" value="1"/>
</dbReference>
<evidence type="ECO:0000313" key="4">
    <source>
        <dbReference type="Proteomes" id="UP000320209"/>
    </source>
</evidence>
<gene>
    <name evidence="3" type="ORF">FB381_0808</name>
</gene>
<dbReference type="Pfam" id="PF08768">
    <property type="entry name" value="THAP4_heme-bd"/>
    <property type="match status" value="1"/>
</dbReference>
<comment type="domain">
    <text evidence="1">Forms a 10-stranded antiparallel beta-barrel structure able to accommodate a hydrophobic ligand in its interior. In fact, this fold hosts the heme group, which is located in a wide surface cleft.</text>
</comment>
<dbReference type="GO" id="GO:0020037">
    <property type="term" value="F:heme binding"/>
    <property type="evidence" value="ECO:0007669"/>
    <property type="project" value="UniProtKB-UniRule"/>
</dbReference>
<dbReference type="Gene3D" id="2.40.128.20">
    <property type="match status" value="1"/>
</dbReference>
<dbReference type="InterPro" id="IPR014878">
    <property type="entry name" value="THAP4-like_heme-bd"/>
</dbReference>
<dbReference type="RefSeq" id="WP_141779088.1">
    <property type="nucleotide sequence ID" value="NZ_VFOV01000001.1"/>
</dbReference>
<comment type="similarity">
    <text evidence="1">Belongs to the nitrobindin family.</text>
</comment>
<dbReference type="EMBL" id="VFOV01000001">
    <property type="protein sequence ID" value="TQL66938.1"/>
    <property type="molecule type" value="Genomic_DNA"/>
</dbReference>
<comment type="caution">
    <text evidence="3">The sequence shown here is derived from an EMBL/GenBank/DDBJ whole genome shotgun (WGS) entry which is preliminary data.</text>
</comment>
<protein>
    <recommendedName>
        <fullName evidence="1">Peroxynitrite isomerase</fullName>
        <ecNumber evidence="1">5.99.-.-</ecNumber>
    </recommendedName>
    <alternativeName>
        <fullName evidence="1">Ferric nitrobindin</fullName>
        <shortName evidence="1">Nb(III)</shortName>
    </alternativeName>
</protein>
<comment type="cofactor">
    <cofactor evidence="1">
        <name>heme b</name>
        <dbReference type="ChEBI" id="CHEBI:60344"/>
    </cofactor>
    <text evidence="1">Binds 1 heme b group per subunit, that coordinates a highly solvent-exposed Fe(III) atom.</text>
</comment>
<evidence type="ECO:0000313" key="3">
    <source>
        <dbReference type="EMBL" id="TQL66938.1"/>
    </source>
</evidence>
<feature type="binding site" evidence="1">
    <location>
        <position position="33"/>
    </location>
    <ligand>
        <name>heme b</name>
        <dbReference type="ChEBI" id="CHEBI:60344"/>
    </ligand>
</feature>
<feature type="binding site" description="axial binding residue" evidence="1">
    <location>
        <position position="157"/>
    </location>
    <ligand>
        <name>heme b</name>
        <dbReference type="ChEBI" id="CHEBI:60344"/>
    </ligand>
    <ligandPart>
        <name>Fe</name>
        <dbReference type="ChEBI" id="CHEBI:18248"/>
    </ligandPart>
</feature>
<feature type="binding site" evidence="1">
    <location>
        <position position="125"/>
    </location>
    <ligand>
        <name>heme b</name>
        <dbReference type="ChEBI" id="CHEBI:60344"/>
    </ligand>
</feature>
<comment type="pathway">
    <text evidence="1">Nitrogen metabolism.</text>
</comment>
<organism evidence="3 4">
    <name type="scientific">Nocardioides albertanoniae</name>
    <dbReference type="NCBI Taxonomy" id="1175486"/>
    <lineage>
        <taxon>Bacteria</taxon>
        <taxon>Bacillati</taxon>
        <taxon>Actinomycetota</taxon>
        <taxon>Actinomycetes</taxon>
        <taxon>Propionibacteriales</taxon>
        <taxon>Nocardioidaceae</taxon>
        <taxon>Nocardioides</taxon>
    </lineage>
</organism>
<dbReference type="InterPro" id="IPR045165">
    <property type="entry name" value="Nitrobindin"/>
</dbReference>
<dbReference type="InterPro" id="IPR012674">
    <property type="entry name" value="Calycin"/>
</dbReference>
<feature type="domain" description="THAP4-like heme-binding" evidence="2">
    <location>
        <begin position="14"/>
        <end position="164"/>
    </location>
</feature>
<dbReference type="OrthoDB" id="4804006at2"/>
<keyword evidence="1" id="KW-0413">Isomerase</keyword>
<sequence>MAFELPENLHPDAGPCAWMLGTWRGNGHGDYPTIDKFEFGQELIFTHDGRPFFHYFARSWIIDPESGEKVRDAALETGFLRFRPGGDVEWVMTHSTGIVEVWYGKAEGGKLDLATDAVGRTETAKEYTAGKRLYGNVEGDLLYAFDMAAMGQSLQPHLWARLQRATQ</sequence>
<dbReference type="GO" id="GO:0062213">
    <property type="term" value="F:peroxynitrite isomerase activity"/>
    <property type="evidence" value="ECO:0007669"/>
    <property type="project" value="UniProtKB-UniRule"/>
</dbReference>
<dbReference type="AlphaFoldDB" id="A0A543A2X3"/>
<dbReference type="InterPro" id="IPR022939">
    <property type="entry name" value="Nb(III)_bact/plant"/>
</dbReference>
<keyword evidence="1" id="KW-0479">Metal-binding</keyword>
<proteinExistence type="inferred from homology"/>
<name>A0A543A2X3_9ACTN</name>
<keyword evidence="1" id="KW-0408">Iron</keyword>
<accession>A0A543A2X3</accession>
<comment type="catalytic activity">
    <reaction evidence="1">
        <text>peroxynitrite = nitrate</text>
        <dbReference type="Rhea" id="RHEA:63116"/>
        <dbReference type="ChEBI" id="CHEBI:17632"/>
        <dbReference type="ChEBI" id="CHEBI:25941"/>
    </reaction>
</comment>
<evidence type="ECO:0000259" key="2">
    <source>
        <dbReference type="Pfam" id="PF08768"/>
    </source>
</evidence>
<dbReference type="PANTHER" id="PTHR15854">
    <property type="entry name" value="THAP4 PROTEIN"/>
    <property type="match status" value="1"/>
</dbReference>
<dbReference type="Proteomes" id="UP000320209">
    <property type="component" value="Unassembled WGS sequence"/>
</dbReference>
<dbReference type="SUPFAM" id="SSF50814">
    <property type="entry name" value="Lipocalins"/>
    <property type="match status" value="1"/>
</dbReference>
<keyword evidence="1" id="KW-0349">Heme</keyword>
<comment type="function">
    <text evidence="1">Heme-binding protein able to scavenge peroxynitrite and to protect free L-tyrosine against peroxynitrite-mediated nitration, by acting as a peroxynitrite isomerase that converts peroxynitrite to nitrate. Therefore, this protein likely plays a role in peroxynitrite sensing and in the detoxification of reactive nitrogen and oxygen species (RNS and ROS, respectively). Is able to bind nitric oxide (NO) in vitro, but may act as a sensor of peroxynitrite levels in vivo.</text>
</comment>
<dbReference type="EC" id="5.99.-.-" evidence="1"/>
<feature type="short sequence motif" description="GXWXGXG" evidence="1">
    <location>
        <begin position="21"/>
        <end position="27"/>
    </location>
</feature>
<dbReference type="HAMAP" id="MF_01297">
    <property type="entry name" value="nitrobindin"/>
    <property type="match status" value="1"/>
</dbReference>
<dbReference type="CDD" id="cd07828">
    <property type="entry name" value="lipocalin_heme-bd-THAP4-like"/>
    <property type="match status" value="1"/>
</dbReference>